<dbReference type="Proteomes" id="UP000009223">
    <property type="component" value="Chromosome"/>
</dbReference>
<dbReference type="AlphaFoldDB" id="F5YPT8"/>
<evidence type="ECO:0000313" key="1">
    <source>
        <dbReference type="EMBL" id="AEF86270.1"/>
    </source>
</evidence>
<dbReference type="EMBL" id="CP001843">
    <property type="protein sequence ID" value="AEF86270.1"/>
    <property type="molecule type" value="Genomic_DNA"/>
</dbReference>
<evidence type="ECO:0000313" key="2">
    <source>
        <dbReference type="Proteomes" id="UP000009223"/>
    </source>
</evidence>
<gene>
    <name evidence="1" type="ordered locus">TREPR_2857</name>
</gene>
<keyword evidence="2" id="KW-1185">Reference proteome</keyword>
<protein>
    <submittedName>
        <fullName evidence="1">Uncharacterized protein</fullName>
    </submittedName>
</protein>
<dbReference type="KEGG" id="tpi:TREPR_2857"/>
<name>F5YPT8_TREPZ</name>
<dbReference type="HOGENOM" id="CLU_3298171_0_0_12"/>
<reference evidence="1 2" key="2">
    <citation type="journal article" date="2011" name="ISME J.">
        <title>RNA-seq reveals cooperative metabolic interactions between two termite-gut spirochete species in co-culture.</title>
        <authorList>
            <person name="Rosenthal A.Z."/>
            <person name="Matson E.G."/>
            <person name="Eldar A."/>
            <person name="Leadbetter J.R."/>
        </authorList>
    </citation>
    <scope>NUCLEOTIDE SEQUENCE [LARGE SCALE GENOMIC DNA]</scope>
    <source>
        <strain evidence="2">ATCC BAA-887 / DSM 12427 / ZAS-2</strain>
    </source>
</reference>
<organism evidence="1 2">
    <name type="scientific">Treponema primitia (strain ATCC BAA-887 / DSM 12427 / ZAS-2)</name>
    <dbReference type="NCBI Taxonomy" id="545694"/>
    <lineage>
        <taxon>Bacteria</taxon>
        <taxon>Pseudomonadati</taxon>
        <taxon>Spirochaetota</taxon>
        <taxon>Spirochaetia</taxon>
        <taxon>Spirochaetales</taxon>
        <taxon>Treponemataceae</taxon>
        <taxon>Treponema</taxon>
    </lineage>
</organism>
<dbReference type="STRING" id="545694.TREPR_2857"/>
<proteinExistence type="predicted"/>
<sequence>MDETLRVSPWSFLRKLHFTEHGVFGAAKNSKIKNRRFFIQ</sequence>
<accession>F5YPT8</accession>
<reference evidence="2" key="1">
    <citation type="submission" date="2009-12" db="EMBL/GenBank/DDBJ databases">
        <title>Complete sequence of Treponema primitia strain ZAS-2.</title>
        <authorList>
            <person name="Tetu S.G."/>
            <person name="Matson E."/>
            <person name="Ren Q."/>
            <person name="Seshadri R."/>
            <person name="Elbourne L."/>
            <person name="Hassan K.A."/>
            <person name="Durkin A."/>
            <person name="Radune D."/>
            <person name="Mohamoud Y."/>
            <person name="Shay R."/>
            <person name="Jin S."/>
            <person name="Zhang X."/>
            <person name="Lucey K."/>
            <person name="Ballor N.R."/>
            <person name="Ottesen E."/>
            <person name="Rosenthal R."/>
            <person name="Allen A."/>
            <person name="Leadbetter J.R."/>
            <person name="Paulsen I.T."/>
        </authorList>
    </citation>
    <scope>NUCLEOTIDE SEQUENCE [LARGE SCALE GENOMIC DNA]</scope>
    <source>
        <strain evidence="2">ATCC BAA-887 / DSM 12427 / ZAS-2</strain>
    </source>
</reference>